<protein>
    <submittedName>
        <fullName evidence="11">Subtilisin-like protein</fullName>
    </submittedName>
</protein>
<dbReference type="CDD" id="cd04077">
    <property type="entry name" value="Peptidases_S8_PCSK9_ProteinaseK_like"/>
    <property type="match status" value="1"/>
</dbReference>
<evidence type="ECO:0000256" key="4">
    <source>
        <dbReference type="ARBA" id="ARBA00022801"/>
    </source>
</evidence>
<feature type="chain" id="PRO_5016011277" evidence="8">
    <location>
        <begin position="21"/>
        <end position="418"/>
    </location>
</feature>
<keyword evidence="5 6" id="KW-0720">Serine protease</keyword>
<dbReference type="InterPro" id="IPR037045">
    <property type="entry name" value="S8pro/Inhibitor_I9_sf"/>
</dbReference>
<dbReference type="Pfam" id="PF05922">
    <property type="entry name" value="Inhibitor_I9"/>
    <property type="match status" value="1"/>
</dbReference>
<dbReference type="SUPFAM" id="SSF52743">
    <property type="entry name" value="Subtilisin-like"/>
    <property type="match status" value="1"/>
</dbReference>
<evidence type="ECO:0000256" key="5">
    <source>
        <dbReference type="ARBA" id="ARBA00022825"/>
    </source>
</evidence>
<sequence>MPTVFNIALLFGALLPAALSAPAHAPITKREDIIEGKYIVTLKPTLDSVESHLTWVNEVHKRSLLKRTAGVEKKYDIDTWKGYAGEFDEATVAAIKASPDVELVEPDTYVYLPYFEDSKSEEETKVEKKALVTQSGATWGLGAVSHRSGSSSSYVYDDTAGAETYAYVVDSGILTTHQEFEGRATFAYNAAGGGNADTLGHGTHVAGTIGGKTYGVAKKTNLIAVKVFQGAQSSTSIVLDGYNWAVNDIRSKGREGSSAINLSLGGSSSLTWTNAVQAAYTAGILSVAAAGNGDQSGRPLPVSGQSPANSGVALTVSASDSSFRIASFANYGAGVDVIAPGVGITSAWYTSNSATNSISGTSMATPHVVGLALYLNRLEGLTTPAAITNRIKALGVSGRISGSLQGTPNLFIYNGNGA</sequence>
<dbReference type="Proteomes" id="UP000244855">
    <property type="component" value="Unassembled WGS sequence"/>
</dbReference>
<evidence type="ECO:0000313" key="12">
    <source>
        <dbReference type="Proteomes" id="UP000244855"/>
    </source>
</evidence>
<feature type="active site" description="Charge relay system" evidence="6">
    <location>
        <position position="201"/>
    </location>
</feature>
<dbReference type="InterPro" id="IPR023828">
    <property type="entry name" value="Peptidase_S8_Ser-AS"/>
</dbReference>
<organism evidence="11 12">
    <name type="scientific">Periconia macrospinosa</name>
    <dbReference type="NCBI Taxonomy" id="97972"/>
    <lineage>
        <taxon>Eukaryota</taxon>
        <taxon>Fungi</taxon>
        <taxon>Dikarya</taxon>
        <taxon>Ascomycota</taxon>
        <taxon>Pezizomycotina</taxon>
        <taxon>Dothideomycetes</taxon>
        <taxon>Pleosporomycetidae</taxon>
        <taxon>Pleosporales</taxon>
        <taxon>Massarineae</taxon>
        <taxon>Periconiaceae</taxon>
        <taxon>Periconia</taxon>
    </lineage>
</organism>
<dbReference type="InterPro" id="IPR034193">
    <property type="entry name" value="PCSK9_ProteinaseK-like"/>
</dbReference>
<dbReference type="PROSITE" id="PS00137">
    <property type="entry name" value="SUBTILASE_HIS"/>
    <property type="match status" value="1"/>
</dbReference>
<proteinExistence type="inferred from homology"/>
<reference evidence="11 12" key="1">
    <citation type="journal article" date="2018" name="Sci. Rep.">
        <title>Comparative genomics provides insights into the lifestyle and reveals functional heterogeneity of dark septate endophytic fungi.</title>
        <authorList>
            <person name="Knapp D.G."/>
            <person name="Nemeth J.B."/>
            <person name="Barry K."/>
            <person name="Hainaut M."/>
            <person name="Henrissat B."/>
            <person name="Johnson J."/>
            <person name="Kuo A."/>
            <person name="Lim J.H.P."/>
            <person name="Lipzen A."/>
            <person name="Nolan M."/>
            <person name="Ohm R.A."/>
            <person name="Tamas L."/>
            <person name="Grigoriev I.V."/>
            <person name="Spatafora J.W."/>
            <person name="Nagy L.G."/>
            <person name="Kovacs G.M."/>
        </authorList>
    </citation>
    <scope>NUCLEOTIDE SEQUENCE [LARGE SCALE GENOMIC DNA]</scope>
    <source>
        <strain evidence="11 12">DSE2036</strain>
    </source>
</reference>
<dbReference type="InterPro" id="IPR036852">
    <property type="entry name" value="Peptidase_S8/S53_dom_sf"/>
</dbReference>
<dbReference type="STRING" id="97972.A0A2V1DZB7"/>
<feature type="active site" description="Charge relay system" evidence="6">
    <location>
        <position position="170"/>
    </location>
</feature>
<gene>
    <name evidence="11" type="ORF">DM02DRAFT_612703</name>
</gene>
<dbReference type="InterPro" id="IPR050131">
    <property type="entry name" value="Peptidase_S8_subtilisin-like"/>
</dbReference>
<feature type="signal peptide" evidence="8">
    <location>
        <begin position="1"/>
        <end position="20"/>
    </location>
</feature>
<name>A0A2V1DZB7_9PLEO</name>
<dbReference type="GO" id="GO:0004252">
    <property type="term" value="F:serine-type endopeptidase activity"/>
    <property type="evidence" value="ECO:0007669"/>
    <property type="project" value="UniProtKB-UniRule"/>
</dbReference>
<dbReference type="GO" id="GO:0005576">
    <property type="term" value="C:extracellular region"/>
    <property type="evidence" value="ECO:0007669"/>
    <property type="project" value="UniProtKB-ARBA"/>
</dbReference>
<feature type="domain" description="Peptidase S8/S53" evidence="9">
    <location>
        <begin position="168"/>
        <end position="386"/>
    </location>
</feature>
<dbReference type="EMBL" id="KZ805339">
    <property type="protein sequence ID" value="PVI02724.1"/>
    <property type="molecule type" value="Genomic_DNA"/>
</dbReference>
<dbReference type="FunFam" id="3.40.50.200:FF:000014">
    <property type="entry name" value="Proteinase K"/>
    <property type="match status" value="1"/>
</dbReference>
<evidence type="ECO:0000259" key="9">
    <source>
        <dbReference type="Pfam" id="PF00082"/>
    </source>
</evidence>
<evidence type="ECO:0000256" key="1">
    <source>
        <dbReference type="ARBA" id="ARBA00011073"/>
    </source>
</evidence>
<dbReference type="PROSITE" id="PS00138">
    <property type="entry name" value="SUBTILASE_SER"/>
    <property type="match status" value="1"/>
</dbReference>
<evidence type="ECO:0000256" key="7">
    <source>
        <dbReference type="RuleBase" id="RU003355"/>
    </source>
</evidence>
<dbReference type="PANTHER" id="PTHR43806">
    <property type="entry name" value="PEPTIDASE S8"/>
    <property type="match status" value="1"/>
</dbReference>
<comment type="similarity">
    <text evidence="1 6 7">Belongs to the peptidase S8 family.</text>
</comment>
<dbReference type="InterPro" id="IPR022398">
    <property type="entry name" value="Peptidase_S8_His-AS"/>
</dbReference>
<dbReference type="PROSITE" id="PS51892">
    <property type="entry name" value="SUBTILASE"/>
    <property type="match status" value="1"/>
</dbReference>
<dbReference type="PRINTS" id="PR00723">
    <property type="entry name" value="SUBTILISIN"/>
</dbReference>
<keyword evidence="3 8" id="KW-0732">Signal</keyword>
<dbReference type="OrthoDB" id="206201at2759"/>
<dbReference type="Pfam" id="PF00082">
    <property type="entry name" value="Peptidase_S8"/>
    <property type="match status" value="1"/>
</dbReference>
<feature type="active site" description="Charge relay system" evidence="6">
    <location>
        <position position="362"/>
    </location>
</feature>
<keyword evidence="4 6" id="KW-0378">Hydrolase</keyword>
<accession>A0A2V1DZB7</accession>
<dbReference type="SUPFAM" id="SSF54897">
    <property type="entry name" value="Protease propeptides/inhibitors"/>
    <property type="match status" value="1"/>
</dbReference>
<dbReference type="PROSITE" id="PS00136">
    <property type="entry name" value="SUBTILASE_ASP"/>
    <property type="match status" value="1"/>
</dbReference>
<evidence type="ECO:0000313" key="11">
    <source>
        <dbReference type="EMBL" id="PVI02724.1"/>
    </source>
</evidence>
<dbReference type="InterPro" id="IPR015500">
    <property type="entry name" value="Peptidase_S8_subtilisin-rel"/>
</dbReference>
<evidence type="ECO:0000256" key="2">
    <source>
        <dbReference type="ARBA" id="ARBA00022670"/>
    </source>
</evidence>
<evidence type="ECO:0000256" key="8">
    <source>
        <dbReference type="SAM" id="SignalP"/>
    </source>
</evidence>
<dbReference type="Gene3D" id="3.40.50.200">
    <property type="entry name" value="Peptidase S8/S53 domain"/>
    <property type="match status" value="1"/>
</dbReference>
<keyword evidence="2 6" id="KW-0645">Protease</keyword>
<evidence type="ECO:0000259" key="10">
    <source>
        <dbReference type="Pfam" id="PF05922"/>
    </source>
</evidence>
<feature type="domain" description="Inhibitor I9" evidence="10">
    <location>
        <begin position="37"/>
        <end position="112"/>
    </location>
</feature>
<dbReference type="InterPro" id="IPR023827">
    <property type="entry name" value="Peptidase_S8_Asp-AS"/>
</dbReference>
<dbReference type="GO" id="GO:0006508">
    <property type="term" value="P:proteolysis"/>
    <property type="evidence" value="ECO:0007669"/>
    <property type="project" value="UniProtKB-KW"/>
</dbReference>
<dbReference type="InterPro" id="IPR000209">
    <property type="entry name" value="Peptidase_S8/S53_dom"/>
</dbReference>
<keyword evidence="12" id="KW-1185">Reference proteome</keyword>
<dbReference type="Gene3D" id="3.30.70.80">
    <property type="entry name" value="Peptidase S8 propeptide/proteinase inhibitor I9"/>
    <property type="match status" value="1"/>
</dbReference>
<dbReference type="InterPro" id="IPR010259">
    <property type="entry name" value="S8pro/Inhibitor_I9"/>
</dbReference>
<evidence type="ECO:0000256" key="6">
    <source>
        <dbReference type="PROSITE-ProRule" id="PRU01240"/>
    </source>
</evidence>
<dbReference type="PANTHER" id="PTHR43806:SF58">
    <property type="entry name" value="ALKALINE PROTEASE 1-RELATED"/>
    <property type="match status" value="1"/>
</dbReference>
<dbReference type="AlphaFoldDB" id="A0A2V1DZB7"/>
<evidence type="ECO:0000256" key="3">
    <source>
        <dbReference type="ARBA" id="ARBA00022729"/>
    </source>
</evidence>